<reference evidence="1" key="1">
    <citation type="submission" date="2019-08" db="EMBL/GenBank/DDBJ databases">
        <authorList>
            <person name="Kucharzyk K."/>
            <person name="Murdoch R.W."/>
            <person name="Higgins S."/>
            <person name="Loffler F."/>
        </authorList>
    </citation>
    <scope>NUCLEOTIDE SEQUENCE</scope>
</reference>
<organism evidence="1">
    <name type="scientific">bioreactor metagenome</name>
    <dbReference type="NCBI Taxonomy" id="1076179"/>
    <lineage>
        <taxon>unclassified sequences</taxon>
        <taxon>metagenomes</taxon>
        <taxon>ecological metagenomes</taxon>
    </lineage>
</organism>
<proteinExistence type="predicted"/>
<dbReference type="EMBL" id="VSSQ01006244">
    <property type="protein sequence ID" value="MPM32026.1"/>
    <property type="molecule type" value="Genomic_DNA"/>
</dbReference>
<name>A0A644YU27_9ZZZZ</name>
<protein>
    <submittedName>
        <fullName evidence="1">Uncharacterized protein</fullName>
    </submittedName>
</protein>
<dbReference type="AlphaFoldDB" id="A0A644YU27"/>
<gene>
    <name evidence="1" type="ORF">SDC9_78584</name>
</gene>
<sequence>MPTVGGHRLTIVSPRLVAIDTTERNAPGRTASDYFSCLGVSLMRQSTGFMIKKRLRTSVSGFEASLILAKGNTYRTLCKAKTLCQTIDFMPARYGFPRISADFAQFATSRLTERSRDYKILVIYRQKAFHAFFAALLPSRHIGTCSAPKARNGFSSESSAKYNLYIDIIENAGKLVLF</sequence>
<evidence type="ECO:0000313" key="1">
    <source>
        <dbReference type="EMBL" id="MPM32026.1"/>
    </source>
</evidence>
<comment type="caution">
    <text evidence="1">The sequence shown here is derived from an EMBL/GenBank/DDBJ whole genome shotgun (WGS) entry which is preliminary data.</text>
</comment>
<accession>A0A644YU27</accession>